<proteinExistence type="inferred from homology"/>
<keyword evidence="3 6" id="KW-0378">Hydrolase</keyword>
<dbReference type="RefSeq" id="WP_382431899.1">
    <property type="nucleotide sequence ID" value="NZ_JBHSHJ010000005.1"/>
</dbReference>
<dbReference type="InterPro" id="IPR051156">
    <property type="entry name" value="Mito/Outer_Membr_Metalloprot"/>
</dbReference>
<dbReference type="Proteomes" id="UP001596001">
    <property type="component" value="Unassembled WGS sequence"/>
</dbReference>
<keyword evidence="7" id="KW-0732">Signal</keyword>
<dbReference type="EMBL" id="JBHSHJ010000005">
    <property type="protein sequence ID" value="MFC4788964.1"/>
    <property type="molecule type" value="Genomic_DNA"/>
</dbReference>
<evidence type="ECO:0000313" key="10">
    <source>
        <dbReference type="Proteomes" id="UP001596001"/>
    </source>
</evidence>
<comment type="similarity">
    <text evidence="6">Belongs to the peptidase M48 family.</text>
</comment>
<dbReference type="EC" id="3.4.24.-" evidence="9"/>
<dbReference type="Pfam" id="PF01435">
    <property type="entry name" value="Peptidase_M48"/>
    <property type="match status" value="1"/>
</dbReference>
<dbReference type="PANTHER" id="PTHR22726:SF1">
    <property type="entry name" value="METALLOENDOPEPTIDASE OMA1, MITOCHONDRIAL"/>
    <property type="match status" value="1"/>
</dbReference>
<evidence type="ECO:0000256" key="5">
    <source>
        <dbReference type="ARBA" id="ARBA00023049"/>
    </source>
</evidence>
<accession>A0ABV9QE20</accession>
<feature type="signal peptide" evidence="7">
    <location>
        <begin position="1"/>
        <end position="20"/>
    </location>
</feature>
<organism evidence="9 10">
    <name type="scientific">Giesbergeria sinuosa</name>
    <dbReference type="NCBI Taxonomy" id="80883"/>
    <lineage>
        <taxon>Bacteria</taxon>
        <taxon>Pseudomonadati</taxon>
        <taxon>Pseudomonadota</taxon>
        <taxon>Betaproteobacteria</taxon>
        <taxon>Burkholderiales</taxon>
        <taxon>Comamonadaceae</taxon>
        <taxon>Giesbergeria</taxon>
    </lineage>
</organism>
<gene>
    <name evidence="9" type="ORF">ACFO6X_08220</name>
</gene>
<sequence>MITKPTRLAALLLGTLLLSACETMSVAPVGNLVGQLGGGSTGHNTLDVVHDVVSGATAAFKDYTAAEQRTLGTEFSAVLLGARPLLRNERVQRYVNQVGVWVASQADKPLDKEGKPIQFAWRFGVIDTDAVNAYATPGGYIFITLGLLKQLESEAELAGVLAHEIAHVTRGHYLAALKKGGFAQIAGGVVKAKAGSGVVSSAMVNAVRNIYSRGLDQSDEFQADRLGVLYAARAGYSPQGLPNVLRLYAASGSKGDANYSILFSTHPAPTERSQRIEPMVSSQLAQADTTENEKRFLAMRRQLR</sequence>
<dbReference type="GO" id="GO:0008237">
    <property type="term" value="F:metallopeptidase activity"/>
    <property type="evidence" value="ECO:0007669"/>
    <property type="project" value="UniProtKB-KW"/>
</dbReference>
<evidence type="ECO:0000256" key="7">
    <source>
        <dbReference type="SAM" id="SignalP"/>
    </source>
</evidence>
<evidence type="ECO:0000256" key="2">
    <source>
        <dbReference type="ARBA" id="ARBA00022723"/>
    </source>
</evidence>
<dbReference type="PANTHER" id="PTHR22726">
    <property type="entry name" value="METALLOENDOPEPTIDASE OMA1"/>
    <property type="match status" value="1"/>
</dbReference>
<keyword evidence="2" id="KW-0479">Metal-binding</keyword>
<name>A0ABV9QE20_9BURK</name>
<keyword evidence="4 6" id="KW-0862">Zinc</keyword>
<comment type="cofactor">
    <cofactor evidence="6">
        <name>Zn(2+)</name>
        <dbReference type="ChEBI" id="CHEBI:29105"/>
    </cofactor>
    <text evidence="6">Binds 1 zinc ion per subunit.</text>
</comment>
<evidence type="ECO:0000256" key="6">
    <source>
        <dbReference type="RuleBase" id="RU003983"/>
    </source>
</evidence>
<keyword evidence="1 6" id="KW-0645">Protease</keyword>
<evidence type="ECO:0000313" key="9">
    <source>
        <dbReference type="EMBL" id="MFC4788964.1"/>
    </source>
</evidence>
<keyword evidence="5 6" id="KW-0482">Metalloprotease</keyword>
<dbReference type="PROSITE" id="PS51257">
    <property type="entry name" value="PROKAR_LIPOPROTEIN"/>
    <property type="match status" value="1"/>
</dbReference>
<evidence type="ECO:0000256" key="1">
    <source>
        <dbReference type="ARBA" id="ARBA00022670"/>
    </source>
</evidence>
<dbReference type="InterPro" id="IPR001915">
    <property type="entry name" value="Peptidase_M48"/>
</dbReference>
<protein>
    <submittedName>
        <fullName evidence="9">M48 family metalloprotease</fullName>
        <ecNumber evidence="9">3.4.24.-</ecNumber>
    </submittedName>
</protein>
<dbReference type="Gene3D" id="3.30.2010.10">
    <property type="entry name" value="Metalloproteases ('zincins'), catalytic domain"/>
    <property type="match status" value="1"/>
</dbReference>
<evidence type="ECO:0000256" key="3">
    <source>
        <dbReference type="ARBA" id="ARBA00022801"/>
    </source>
</evidence>
<feature type="domain" description="Peptidase M48" evidence="8">
    <location>
        <begin position="100"/>
        <end position="277"/>
    </location>
</feature>
<evidence type="ECO:0000259" key="8">
    <source>
        <dbReference type="Pfam" id="PF01435"/>
    </source>
</evidence>
<reference evidence="10" key="1">
    <citation type="journal article" date="2019" name="Int. J. Syst. Evol. Microbiol.">
        <title>The Global Catalogue of Microorganisms (GCM) 10K type strain sequencing project: providing services to taxonomists for standard genome sequencing and annotation.</title>
        <authorList>
            <consortium name="The Broad Institute Genomics Platform"/>
            <consortium name="The Broad Institute Genome Sequencing Center for Infectious Disease"/>
            <person name="Wu L."/>
            <person name="Ma J."/>
        </authorList>
    </citation>
    <scope>NUCLEOTIDE SEQUENCE [LARGE SCALE GENOMIC DNA]</scope>
    <source>
        <strain evidence="10">CCUG 49452</strain>
    </source>
</reference>
<keyword evidence="10" id="KW-1185">Reference proteome</keyword>
<evidence type="ECO:0000256" key="4">
    <source>
        <dbReference type="ARBA" id="ARBA00022833"/>
    </source>
</evidence>
<feature type="chain" id="PRO_5046359976" evidence="7">
    <location>
        <begin position="21"/>
        <end position="304"/>
    </location>
</feature>
<comment type="caution">
    <text evidence="9">The sequence shown here is derived from an EMBL/GenBank/DDBJ whole genome shotgun (WGS) entry which is preliminary data.</text>
</comment>